<geneLocation type="plasmid" evidence="1 2">
    <name>pW43B</name>
</geneLocation>
<dbReference type="KEGG" id="sedi:EBB79_23210"/>
<reference evidence="1 2" key="1">
    <citation type="submission" date="2018-10" db="EMBL/GenBank/DDBJ databases">
        <title>Parasedimentitalea marina sp. nov., a psychrophilic bacterium isolated from deep seawater of the New Britain Trench.</title>
        <authorList>
            <person name="Cao J."/>
        </authorList>
    </citation>
    <scope>NUCLEOTIDE SEQUENCE [LARGE SCALE GENOMIC DNA]</scope>
    <source>
        <strain evidence="1 2">W43</strain>
        <plasmid evidence="1 2">pW43B</plasmid>
    </source>
</reference>
<protein>
    <submittedName>
        <fullName evidence="1">Uncharacterized protein</fullName>
    </submittedName>
</protein>
<accession>A0A3T0NA03</accession>
<proteinExistence type="predicted"/>
<dbReference type="AlphaFoldDB" id="A0A3T0NA03"/>
<keyword evidence="2" id="KW-1185">Reference proteome</keyword>
<dbReference type="EMBL" id="CP033221">
    <property type="protein sequence ID" value="AZV80858.1"/>
    <property type="molecule type" value="Genomic_DNA"/>
</dbReference>
<sequence length="223" mass="23430">MSTLLTINVKNLEPQTQGFFFFQQPAIYAGGPTVYSNSLYEQSLGNYSSTGSILTFQVNMQYYAGIQEAHSTPAVGQSSGYSSASRAIDLAPADGSTANDFTQATVSPALGLSTPTHADGVQAGAFRIATPAFSSPPFYNVGSAVEVNGGITLSNFVQSNPQSNTDCEPILKYYVATGQYTAGTVMDFTQSSQTAGLCDFTGGYTVIDISLAADGSWAITDRH</sequence>
<dbReference type="Proteomes" id="UP000283063">
    <property type="component" value="Plasmid pW43B"/>
</dbReference>
<evidence type="ECO:0000313" key="2">
    <source>
        <dbReference type="Proteomes" id="UP000283063"/>
    </source>
</evidence>
<dbReference type="RefSeq" id="WP_127751358.1">
    <property type="nucleotide sequence ID" value="NZ_CP033221.1"/>
</dbReference>
<gene>
    <name evidence="1" type="ORF">EBB79_23210</name>
</gene>
<organism evidence="1 2">
    <name type="scientific">Parasedimentitalea marina</name>
    <dbReference type="NCBI Taxonomy" id="2483033"/>
    <lineage>
        <taxon>Bacteria</taxon>
        <taxon>Pseudomonadati</taxon>
        <taxon>Pseudomonadota</taxon>
        <taxon>Alphaproteobacteria</taxon>
        <taxon>Rhodobacterales</taxon>
        <taxon>Paracoccaceae</taxon>
        <taxon>Parasedimentitalea</taxon>
    </lineage>
</organism>
<keyword evidence="1" id="KW-0614">Plasmid</keyword>
<evidence type="ECO:0000313" key="1">
    <source>
        <dbReference type="EMBL" id="AZV80858.1"/>
    </source>
</evidence>
<name>A0A3T0NA03_9RHOB</name>
<dbReference type="OrthoDB" id="1437448at2"/>